<dbReference type="Proteomes" id="UP000030528">
    <property type="component" value="Unassembled WGS sequence"/>
</dbReference>
<gene>
    <name evidence="14" type="primary">rnhC</name>
    <name evidence="18" type="ORF">N781_10215</name>
</gene>
<evidence type="ECO:0000256" key="13">
    <source>
        <dbReference type="ARBA" id="ARBA00022842"/>
    </source>
</evidence>
<comment type="function">
    <text evidence="3 14">Endonuclease that specifically degrades the RNA of RNA-DNA hybrids.</text>
</comment>
<dbReference type="Gene3D" id="3.30.420.10">
    <property type="entry name" value="Ribonuclease H-like superfamily/Ribonuclease H"/>
    <property type="match status" value="1"/>
</dbReference>
<proteinExistence type="inferred from homology"/>
<dbReference type="GO" id="GO:0006298">
    <property type="term" value="P:mismatch repair"/>
    <property type="evidence" value="ECO:0007669"/>
    <property type="project" value="TreeGrafter"/>
</dbReference>
<dbReference type="InterPro" id="IPR012337">
    <property type="entry name" value="RNaseH-like_sf"/>
</dbReference>
<feature type="binding site" evidence="14 15">
    <location>
        <position position="206"/>
    </location>
    <ligand>
        <name>a divalent metal cation</name>
        <dbReference type="ChEBI" id="CHEBI:60240"/>
    </ligand>
</feature>
<comment type="cofactor">
    <cofactor evidence="14 15">
        <name>Mn(2+)</name>
        <dbReference type="ChEBI" id="CHEBI:29035"/>
    </cofactor>
    <cofactor evidence="14 15">
        <name>Mg(2+)</name>
        <dbReference type="ChEBI" id="CHEBI:18420"/>
    </cofactor>
    <text evidence="14 15">Manganese or magnesium. Binds 1 divalent metal ion per monomer in the absence of substrate. May bind a second metal ion after substrate binding.</text>
</comment>
<evidence type="ECO:0000256" key="4">
    <source>
        <dbReference type="ARBA" id="ARBA00004496"/>
    </source>
</evidence>
<evidence type="ECO:0000256" key="10">
    <source>
        <dbReference type="ARBA" id="ARBA00022723"/>
    </source>
</evidence>
<sequence>MSQTVITCSQGTIQQMKETYGRSLKQKTPQGAVFSAKVDGCSITAYRSGKVMFQGPNHDFEAARWNGNSASPKKKSSSQQTTSPYYPKASLLTSSHGGSDEAGTGDYFGPITVASVYVTEEQISTLKKAGVRDSKDLKDPQIQQIAKRLVELEIPYSLITLHNEKYNRLQRKGWTQGKMKTMLHHAAINKLSEKIAPIKMEGFVIDQFAEPNIYKRHLYSENQTLQDNVYFMMKAESHSIAVAAASIIARSAFVKQMNKLSDKAGIELPKGASRRVDQTAGALIKQIGADGLEEFAKVHFANTEKALHYVR</sequence>
<accession>A0A0A5GQA4</accession>
<dbReference type="GO" id="GO:0003723">
    <property type="term" value="F:RNA binding"/>
    <property type="evidence" value="ECO:0007669"/>
    <property type="project" value="UniProtKB-UniRule"/>
</dbReference>
<comment type="subcellular location">
    <subcellularLocation>
        <location evidence="4 14">Cytoplasm</location>
    </subcellularLocation>
</comment>
<keyword evidence="13 14" id="KW-0460">Magnesium</keyword>
<feature type="region of interest" description="Disordered" evidence="16">
    <location>
        <begin position="63"/>
        <end position="99"/>
    </location>
</feature>
<evidence type="ECO:0000256" key="15">
    <source>
        <dbReference type="PROSITE-ProRule" id="PRU01319"/>
    </source>
</evidence>
<evidence type="ECO:0000256" key="9">
    <source>
        <dbReference type="ARBA" id="ARBA00022722"/>
    </source>
</evidence>
<evidence type="ECO:0000256" key="1">
    <source>
        <dbReference type="ARBA" id="ARBA00000077"/>
    </source>
</evidence>
<dbReference type="CDD" id="cd14796">
    <property type="entry name" value="RNAse_HIII_N"/>
    <property type="match status" value="1"/>
</dbReference>
<evidence type="ECO:0000256" key="6">
    <source>
        <dbReference type="ARBA" id="ARBA00012180"/>
    </source>
</evidence>
<dbReference type="PIRSF" id="PIRSF037748">
    <property type="entry name" value="RnhC"/>
    <property type="match status" value="1"/>
</dbReference>
<keyword evidence="8 14" id="KW-0963">Cytoplasm</keyword>
<dbReference type="InterPro" id="IPR024567">
    <property type="entry name" value="RNase_HII/HIII_dom"/>
</dbReference>
<feature type="domain" description="RNase H type-2" evidence="17">
    <location>
        <begin position="94"/>
        <end position="311"/>
    </location>
</feature>
<dbReference type="EC" id="3.1.26.4" evidence="6 14"/>
<name>A0A0A5GQA4_9BACI</name>
<dbReference type="FunFam" id="3.30.420.10:FF:000047">
    <property type="entry name" value="Ribonuclease HIII"/>
    <property type="match status" value="1"/>
</dbReference>
<dbReference type="Gene3D" id="3.30.310.10">
    <property type="entry name" value="TATA-Binding Protein"/>
    <property type="match status" value="1"/>
</dbReference>
<dbReference type="eggNOG" id="COG1039">
    <property type="taxonomic scope" value="Bacteria"/>
</dbReference>
<comment type="catalytic activity">
    <reaction evidence="1 14 15">
        <text>Endonucleolytic cleavage to 5'-phosphomonoester.</text>
        <dbReference type="EC" id="3.1.26.4"/>
    </reaction>
</comment>
<evidence type="ECO:0000256" key="12">
    <source>
        <dbReference type="ARBA" id="ARBA00022801"/>
    </source>
</evidence>
<keyword evidence="11 14" id="KW-0255">Endonuclease</keyword>
<evidence type="ECO:0000256" key="11">
    <source>
        <dbReference type="ARBA" id="ARBA00022759"/>
    </source>
</evidence>
<dbReference type="Pfam" id="PF11858">
    <property type="entry name" value="DUF3378"/>
    <property type="match status" value="1"/>
</dbReference>
<evidence type="ECO:0000256" key="3">
    <source>
        <dbReference type="ARBA" id="ARBA00004065"/>
    </source>
</evidence>
<evidence type="ECO:0000313" key="19">
    <source>
        <dbReference type="Proteomes" id="UP000030528"/>
    </source>
</evidence>
<dbReference type="InterPro" id="IPR024568">
    <property type="entry name" value="RNase_HIII_N"/>
</dbReference>
<dbReference type="GO" id="GO:0000287">
    <property type="term" value="F:magnesium ion binding"/>
    <property type="evidence" value="ECO:0007669"/>
    <property type="project" value="UniProtKB-UniRule"/>
</dbReference>
<dbReference type="Pfam" id="PF01351">
    <property type="entry name" value="RNase_HII"/>
    <property type="match status" value="1"/>
</dbReference>
<evidence type="ECO:0000256" key="16">
    <source>
        <dbReference type="SAM" id="MobiDB-lite"/>
    </source>
</evidence>
<comment type="cofactor">
    <cofactor evidence="2">
        <name>Mg(2+)</name>
        <dbReference type="ChEBI" id="CHEBI:18420"/>
    </cofactor>
</comment>
<dbReference type="GO" id="GO:0004523">
    <property type="term" value="F:RNA-DNA hybrid ribonuclease activity"/>
    <property type="evidence" value="ECO:0007669"/>
    <property type="project" value="UniProtKB-UniRule"/>
</dbReference>
<feature type="binding site" evidence="14 15">
    <location>
        <position position="100"/>
    </location>
    <ligand>
        <name>a divalent metal cation</name>
        <dbReference type="ChEBI" id="CHEBI:60240"/>
    </ligand>
</feature>
<dbReference type="EMBL" id="AVPE01000002">
    <property type="protein sequence ID" value="KGX93418.1"/>
    <property type="molecule type" value="Genomic_DNA"/>
</dbReference>
<keyword evidence="10 14" id="KW-0479">Metal-binding</keyword>
<keyword evidence="19" id="KW-1185">Reference proteome</keyword>
<reference evidence="18 19" key="1">
    <citation type="submission" date="2013-08" db="EMBL/GenBank/DDBJ databases">
        <authorList>
            <person name="Huang J."/>
            <person name="Wang G."/>
        </authorList>
    </citation>
    <scope>NUCLEOTIDE SEQUENCE [LARGE SCALE GENOMIC DNA]</scope>
    <source>
        <strain evidence="18 19">JSM 076056</strain>
    </source>
</reference>
<dbReference type="STRING" id="1385510.GCA_000425205_00953"/>
<evidence type="ECO:0000256" key="7">
    <source>
        <dbReference type="ARBA" id="ARBA00021407"/>
    </source>
</evidence>
<protein>
    <recommendedName>
        <fullName evidence="7 14">Ribonuclease HIII</fullName>
        <shortName evidence="14">RNase HIII</shortName>
        <ecNumber evidence="6 14">3.1.26.4</ecNumber>
    </recommendedName>
</protein>
<dbReference type="GO" id="GO:0032299">
    <property type="term" value="C:ribonuclease H2 complex"/>
    <property type="evidence" value="ECO:0007669"/>
    <property type="project" value="TreeGrafter"/>
</dbReference>
<dbReference type="RefSeq" id="WP_026801985.1">
    <property type="nucleotide sequence ID" value="NZ_AVPE01000002.1"/>
</dbReference>
<dbReference type="GO" id="GO:0005737">
    <property type="term" value="C:cytoplasm"/>
    <property type="evidence" value="ECO:0007669"/>
    <property type="project" value="UniProtKB-SubCell"/>
</dbReference>
<comment type="caution">
    <text evidence="18">The sequence shown here is derived from an EMBL/GenBank/DDBJ whole genome shotgun (WGS) entry which is preliminary data.</text>
</comment>
<dbReference type="PANTHER" id="PTHR10954:SF23">
    <property type="entry name" value="RIBONUCLEASE"/>
    <property type="match status" value="1"/>
</dbReference>
<dbReference type="InterPro" id="IPR036397">
    <property type="entry name" value="RNaseH_sf"/>
</dbReference>
<feature type="binding site" evidence="14 15">
    <location>
        <position position="101"/>
    </location>
    <ligand>
        <name>a divalent metal cation</name>
        <dbReference type="ChEBI" id="CHEBI:60240"/>
    </ligand>
</feature>
<feature type="compositionally biased region" description="Low complexity" evidence="16">
    <location>
        <begin position="77"/>
        <end position="87"/>
    </location>
</feature>
<dbReference type="InterPro" id="IPR001352">
    <property type="entry name" value="RNase_HII/HIII"/>
</dbReference>
<dbReference type="SUPFAM" id="SSF53098">
    <property type="entry name" value="Ribonuclease H-like"/>
    <property type="match status" value="1"/>
</dbReference>
<dbReference type="GO" id="GO:0043137">
    <property type="term" value="P:DNA replication, removal of RNA primer"/>
    <property type="evidence" value="ECO:0007669"/>
    <property type="project" value="TreeGrafter"/>
</dbReference>
<keyword evidence="12 14" id="KW-0378">Hydrolase</keyword>
<evidence type="ECO:0000256" key="2">
    <source>
        <dbReference type="ARBA" id="ARBA00001946"/>
    </source>
</evidence>
<evidence type="ECO:0000256" key="14">
    <source>
        <dbReference type="HAMAP-Rule" id="MF_00053"/>
    </source>
</evidence>
<dbReference type="InterPro" id="IPR012295">
    <property type="entry name" value="TBP_dom_sf"/>
</dbReference>
<evidence type="ECO:0000259" key="17">
    <source>
        <dbReference type="PROSITE" id="PS51975"/>
    </source>
</evidence>
<dbReference type="NCBIfam" id="TIGR00716">
    <property type="entry name" value="rnhC"/>
    <property type="match status" value="1"/>
</dbReference>
<evidence type="ECO:0000313" key="18">
    <source>
        <dbReference type="EMBL" id="KGX93418.1"/>
    </source>
</evidence>
<dbReference type="HAMAP" id="MF_00053">
    <property type="entry name" value="RNase_HIII"/>
    <property type="match status" value="1"/>
</dbReference>
<dbReference type="AlphaFoldDB" id="A0A0A5GQA4"/>
<dbReference type="OrthoDB" id="9777935at2"/>
<dbReference type="InterPro" id="IPR004641">
    <property type="entry name" value="RNase_HIII"/>
</dbReference>
<comment type="similarity">
    <text evidence="5 14">Belongs to the RNase HII family. RnhC subfamily.</text>
</comment>
<evidence type="ECO:0000256" key="5">
    <source>
        <dbReference type="ARBA" id="ARBA00008378"/>
    </source>
</evidence>
<evidence type="ECO:0000256" key="8">
    <source>
        <dbReference type="ARBA" id="ARBA00022490"/>
    </source>
</evidence>
<dbReference type="PROSITE" id="PS51975">
    <property type="entry name" value="RNASE_H_2"/>
    <property type="match status" value="1"/>
</dbReference>
<dbReference type="PANTHER" id="PTHR10954">
    <property type="entry name" value="RIBONUCLEASE H2 SUBUNIT A"/>
    <property type="match status" value="1"/>
</dbReference>
<keyword evidence="9 14" id="KW-0540">Nuclease</keyword>
<dbReference type="CDD" id="cd06590">
    <property type="entry name" value="RNase_HII_bacteria_HIII_like"/>
    <property type="match status" value="1"/>
</dbReference>
<organism evidence="18 19">
    <name type="scientific">Pontibacillus halophilus JSM 076056 = DSM 19796</name>
    <dbReference type="NCBI Taxonomy" id="1385510"/>
    <lineage>
        <taxon>Bacteria</taxon>
        <taxon>Bacillati</taxon>
        <taxon>Bacillota</taxon>
        <taxon>Bacilli</taxon>
        <taxon>Bacillales</taxon>
        <taxon>Bacillaceae</taxon>
        <taxon>Pontibacillus</taxon>
    </lineage>
</organism>